<dbReference type="GO" id="GO:0016787">
    <property type="term" value="F:hydrolase activity"/>
    <property type="evidence" value="ECO:0007669"/>
    <property type="project" value="UniProtKB-KW"/>
</dbReference>
<keyword evidence="5" id="KW-1185">Reference proteome</keyword>
<sequence length="960" mass="107540">MKKIFYLATLLVTHIFFGQVSISPYPFDVNQQITISVNLGQSQCNSIPISANKVYMHAGIGNDTNAWGYSVVGNWGLDNGVGLMTNQGNGVWSITLTPSTYFNLNTTQQNAATKMGLVFRNASGSQEMKNPPSCQDFIYNVGNFQVTLLSHTVNTSYLINSGSDVNIVAQNTGGNATYSLTANNSPVSCSNTVTNFFTCSDTNITSNKTYVLSATIGATTITKQFNVIVIPNVVNAMMPTGLVDGINYDEFDPTKVTLVLNAPAKDFIYVAGNFNNWQPTTAHLMKKDPTTGKYWLELTNLTPSADYAYQYWICDNTNRPANSPAIVKTADPFSTLVLSPYDDSEIINLGVYPGLPTYNLIAAGQEREVTYFKTGETPYAWSTSSQNFTKPSKKDLVIYEVLVRDFDTNRTYQDLINKINHFKNLGINAIQLMPVMEFEGNESWGYNTVYHLALDKRYGPPNKLKEFVDLCHQNGIAVILDVALNHVFGRSPLVRMWMQDADNDGWGDSVPTTTENPYINQYAKHSYSVGSDLNHFNEPNNLTNTYVVRTLQQWIQEFKIDGFRWDLTKGFTNQCSAGDDACTNGYRSDRVAKMKWYADKQWEFDPNSYVIFEHLGVGGSATEEAEWAAYNANGNTKGIMYWKKMTDNYASLLKGNFTDVSGVTNTNNRCIGYAESHDEERILYKAINEAGQTQNDLPKALKRMQTLGSVFFLVPGPKMIWHFSELGWNNSLWQCSNGAVSYSSPDCKLDTKPQPQWTSPWQTDTNRQDVYSTFSKLIKLRTTENVFENGQHQWDLTTTGKPRLSVWNATTPQSTLSYVLALTNFSDTDYFPAVGFPYTGTWYNLMDNTPVVVTNVNMQVQIEAGGFRVYGNQPLAALNQNGFESDNPLVLYPNPTRTSFYLSQDVAQVEIYTISGQLVKTYNNVIAQNELPIEFLENGVYFVKIKTSDGLVETKKLIKE</sequence>
<dbReference type="Gene3D" id="3.20.20.80">
    <property type="entry name" value="Glycosidases"/>
    <property type="match status" value="1"/>
</dbReference>
<dbReference type="PANTHER" id="PTHR43002">
    <property type="entry name" value="GLYCOGEN DEBRANCHING ENZYME"/>
    <property type="match status" value="1"/>
</dbReference>
<feature type="domain" description="Glycosyl hydrolase family 13 catalytic" evidence="3">
    <location>
        <begin position="400"/>
        <end position="781"/>
    </location>
</feature>
<dbReference type="Proteomes" id="UP001180481">
    <property type="component" value="Chromosome"/>
</dbReference>
<dbReference type="NCBIfam" id="TIGR04183">
    <property type="entry name" value="Por_Secre_tail"/>
    <property type="match status" value="1"/>
</dbReference>
<comment type="similarity">
    <text evidence="1">Belongs to the glycosyl hydrolase 13 family.</text>
</comment>
<proteinExistence type="inferred from homology"/>
<dbReference type="Pfam" id="PF18962">
    <property type="entry name" value="Por_Secre_tail"/>
    <property type="match status" value="1"/>
</dbReference>
<reference evidence="4" key="1">
    <citation type="submission" date="2023-09" db="EMBL/GenBank/DDBJ databases">
        <title>Flavobacterium sp. 20NA77.7 isolated from freshwater.</title>
        <authorList>
            <person name="Le V."/>
            <person name="Ko S.-R."/>
            <person name="Ahn C.-Y."/>
            <person name="Oh H.-M."/>
        </authorList>
    </citation>
    <scope>NUCLEOTIDE SEQUENCE</scope>
    <source>
        <strain evidence="4">20NA77.7</strain>
    </source>
</reference>
<dbReference type="SUPFAM" id="SSF81296">
    <property type="entry name" value="E set domains"/>
    <property type="match status" value="1"/>
</dbReference>
<dbReference type="Pfam" id="PF00128">
    <property type="entry name" value="Alpha-amylase"/>
    <property type="match status" value="1"/>
</dbReference>
<dbReference type="SUPFAM" id="SSF51445">
    <property type="entry name" value="(Trans)glycosidases"/>
    <property type="match status" value="1"/>
</dbReference>
<evidence type="ECO:0000313" key="4">
    <source>
        <dbReference type="EMBL" id="WMW77730.1"/>
    </source>
</evidence>
<dbReference type="InterPro" id="IPR014756">
    <property type="entry name" value="Ig_E-set"/>
</dbReference>
<accession>A0ABY9RAU7</accession>
<organism evidence="4 5">
    <name type="scientific">Flavobacterium nakdongensis</name>
    <dbReference type="NCBI Taxonomy" id="3073563"/>
    <lineage>
        <taxon>Bacteria</taxon>
        <taxon>Pseudomonadati</taxon>
        <taxon>Bacteroidota</taxon>
        <taxon>Flavobacteriia</taxon>
        <taxon>Flavobacteriales</taxon>
        <taxon>Flavobacteriaceae</taxon>
        <taxon>Flavobacterium</taxon>
    </lineage>
</organism>
<protein>
    <submittedName>
        <fullName evidence="4">Alpha-amylase family glycosyl hydrolase</fullName>
    </submittedName>
</protein>
<evidence type="ECO:0000256" key="1">
    <source>
        <dbReference type="ARBA" id="ARBA00008061"/>
    </source>
</evidence>
<dbReference type="InterPro" id="IPR006047">
    <property type="entry name" value="GH13_cat_dom"/>
</dbReference>
<dbReference type="InterPro" id="IPR013783">
    <property type="entry name" value="Ig-like_fold"/>
</dbReference>
<dbReference type="CDD" id="cd11350">
    <property type="entry name" value="AmyAc_4"/>
    <property type="match status" value="1"/>
</dbReference>
<dbReference type="RefSeq" id="WP_309532067.1">
    <property type="nucleotide sequence ID" value="NZ_CP133721.1"/>
</dbReference>
<dbReference type="InterPro" id="IPR026444">
    <property type="entry name" value="Secre_tail"/>
</dbReference>
<name>A0ABY9RAU7_9FLAO</name>
<dbReference type="EMBL" id="CP133721">
    <property type="protein sequence ID" value="WMW77730.1"/>
    <property type="molecule type" value="Genomic_DNA"/>
</dbReference>
<dbReference type="InterPro" id="IPR017853">
    <property type="entry name" value="GH"/>
</dbReference>
<evidence type="ECO:0000256" key="2">
    <source>
        <dbReference type="ARBA" id="ARBA00022729"/>
    </source>
</evidence>
<evidence type="ECO:0000313" key="5">
    <source>
        <dbReference type="Proteomes" id="UP001180481"/>
    </source>
</evidence>
<keyword evidence="4" id="KW-0378">Hydrolase</keyword>
<dbReference type="SMART" id="SM00642">
    <property type="entry name" value="Aamy"/>
    <property type="match status" value="1"/>
</dbReference>
<keyword evidence="2" id="KW-0732">Signal</keyword>
<gene>
    <name evidence="4" type="ORF">RF683_09575</name>
</gene>
<evidence type="ECO:0000259" key="3">
    <source>
        <dbReference type="SMART" id="SM00642"/>
    </source>
</evidence>
<dbReference type="Gene3D" id="2.60.40.10">
    <property type="entry name" value="Immunoglobulins"/>
    <property type="match status" value="1"/>
</dbReference>